<evidence type="ECO:0000256" key="1">
    <source>
        <dbReference type="SAM" id="SignalP"/>
    </source>
</evidence>
<evidence type="ECO:0000313" key="3">
    <source>
        <dbReference type="Proteomes" id="UP000694388"/>
    </source>
</evidence>
<dbReference type="Ensembl" id="ENSEBUT00000019091.1">
    <property type="protein sequence ID" value="ENSEBUP00000018515.1"/>
    <property type="gene ID" value="ENSEBUG00000011561.1"/>
</dbReference>
<keyword evidence="1" id="KW-0732">Signal</keyword>
<name>A0A8C4QRU2_EPTBU</name>
<dbReference type="Proteomes" id="UP000694388">
    <property type="component" value="Unplaced"/>
</dbReference>
<dbReference type="OMA" id="INTHEAT"/>
<reference evidence="2" key="2">
    <citation type="submission" date="2025-09" db="UniProtKB">
        <authorList>
            <consortium name="Ensembl"/>
        </authorList>
    </citation>
    <scope>IDENTIFICATION</scope>
</reference>
<evidence type="ECO:0000313" key="2">
    <source>
        <dbReference type="Ensembl" id="ENSEBUP00000018515.1"/>
    </source>
</evidence>
<accession>A0A8C4QRU2</accession>
<protein>
    <submittedName>
        <fullName evidence="2">Uncharacterized protein</fullName>
    </submittedName>
</protein>
<sequence length="216" mass="24337">MVSSLEISLCLLVLLADIHSCLKPSEKDAMINTHEATLFVGKTRQRRDEIRFTMIYNEFKASHFKVQKTKRAFSAIPLDQAHEQNNARVKGDRGAVGLTDNPSALRLWMVAGPEVARVIMEFEEANMHPNANEETRHHEETPCAQEAFAEDVQSLVAVIEELGNPFEEDSPDLLVRDTKKIADLAVIETVRTAKQIGQEQFQAYSTDCLIDRTKTI</sequence>
<feature type="chain" id="PRO_5034454576" evidence="1">
    <location>
        <begin position="21"/>
        <end position="216"/>
    </location>
</feature>
<dbReference type="AlphaFoldDB" id="A0A8C4QRU2"/>
<dbReference type="PANTHER" id="PTHR47018">
    <property type="entry name" value="CXC DOMAIN-CONTAINING PROTEIN-RELATED"/>
    <property type="match status" value="1"/>
</dbReference>
<proteinExistence type="predicted"/>
<reference evidence="2" key="1">
    <citation type="submission" date="2025-08" db="UniProtKB">
        <authorList>
            <consortium name="Ensembl"/>
        </authorList>
    </citation>
    <scope>IDENTIFICATION</scope>
</reference>
<keyword evidence="3" id="KW-1185">Reference proteome</keyword>
<organism evidence="2 3">
    <name type="scientific">Eptatretus burgeri</name>
    <name type="common">Inshore hagfish</name>
    <dbReference type="NCBI Taxonomy" id="7764"/>
    <lineage>
        <taxon>Eukaryota</taxon>
        <taxon>Metazoa</taxon>
        <taxon>Chordata</taxon>
        <taxon>Craniata</taxon>
        <taxon>Vertebrata</taxon>
        <taxon>Cyclostomata</taxon>
        <taxon>Myxini</taxon>
        <taxon>Myxiniformes</taxon>
        <taxon>Myxinidae</taxon>
        <taxon>Eptatretinae</taxon>
        <taxon>Eptatretus</taxon>
    </lineage>
</organism>
<feature type="signal peptide" evidence="1">
    <location>
        <begin position="1"/>
        <end position="20"/>
    </location>
</feature>